<dbReference type="InterPro" id="IPR024021">
    <property type="entry name" value="FeFe-hyd_HydE_rSAM"/>
</dbReference>
<evidence type="ECO:0000256" key="5">
    <source>
        <dbReference type="ARBA" id="ARBA00023004"/>
    </source>
</evidence>
<comment type="cofactor">
    <cofactor evidence="7">
        <name>[2Fe-2S] cluster</name>
        <dbReference type="ChEBI" id="CHEBI:190135"/>
    </cofactor>
</comment>
<sequence length="366" mass="40097">MEAFHERHDGDRSDSASLIADGAEFLADRPAILRTIAAPGGEDAQQLRMSANLLRRRAVGDAVHLRGLIEFSNHCRNNCCYCGLRRDNRRLARYRMTPAEIVSAAERGAALGYRTVVLQSGEDPAFTGPMLAEIIREIKRLGLVVTLSVGEREPREYELWRSAGAERYLMRHETADPELYGRLHPGQTLAKRIALLKVLKQLDYQVGTGFMVGLPGQTPETLLADIDLARELAAEMVGIGPFIPHPATPLADSPGGIVDQTCLMVALARLALPYALIPATTALGSIDPQGRELALESGANVMMPNLTPRLHRADYQIYPNKICLNEEADHCRGCITGRILGLGRIVADDPGHHPLWLERNQALGQA</sequence>
<dbReference type="InterPro" id="IPR034422">
    <property type="entry name" value="HydE/PylB-like"/>
</dbReference>
<evidence type="ECO:0000256" key="1">
    <source>
        <dbReference type="ARBA" id="ARBA00001966"/>
    </source>
</evidence>
<evidence type="ECO:0000256" key="6">
    <source>
        <dbReference type="ARBA" id="ARBA00023014"/>
    </source>
</evidence>
<dbReference type="SFLD" id="SFLDG01060">
    <property type="entry name" value="BATS_domain_containing"/>
    <property type="match status" value="1"/>
</dbReference>
<name>A0A4R1RXJ8_HYDET</name>
<evidence type="ECO:0000256" key="3">
    <source>
        <dbReference type="ARBA" id="ARBA00022691"/>
    </source>
</evidence>
<dbReference type="InterPro" id="IPR010722">
    <property type="entry name" value="BATS_dom"/>
</dbReference>
<dbReference type="EMBL" id="SLUN01000009">
    <property type="protein sequence ID" value="TCL70702.1"/>
    <property type="molecule type" value="Genomic_DNA"/>
</dbReference>
<dbReference type="SFLD" id="SFLDG01280">
    <property type="entry name" value="HydE/PylB-like"/>
    <property type="match status" value="1"/>
</dbReference>
<comment type="cofactor">
    <cofactor evidence="1">
        <name>[4Fe-4S] cluster</name>
        <dbReference type="ChEBI" id="CHEBI:49883"/>
    </cofactor>
</comment>
<accession>A0A4R1RXJ8</accession>
<keyword evidence="6" id="KW-0411">Iron-sulfur</keyword>
<dbReference type="InterPro" id="IPR006638">
    <property type="entry name" value="Elp3/MiaA/NifB-like_rSAM"/>
</dbReference>
<gene>
    <name evidence="9" type="ORF">EDC14_100919</name>
</gene>
<evidence type="ECO:0000256" key="4">
    <source>
        <dbReference type="ARBA" id="ARBA00022723"/>
    </source>
</evidence>
<dbReference type="NCBIfam" id="TIGR03956">
    <property type="entry name" value="rSAM_HydE"/>
    <property type="match status" value="1"/>
</dbReference>
<dbReference type="PANTHER" id="PTHR43726:SF1">
    <property type="entry name" value="BIOTIN SYNTHASE"/>
    <property type="match status" value="1"/>
</dbReference>
<evidence type="ECO:0000256" key="7">
    <source>
        <dbReference type="ARBA" id="ARBA00034078"/>
    </source>
</evidence>
<keyword evidence="10" id="KW-1185">Reference proteome</keyword>
<keyword evidence="5" id="KW-0408">Iron</keyword>
<dbReference type="SMART" id="SM00729">
    <property type="entry name" value="Elp3"/>
    <property type="match status" value="1"/>
</dbReference>
<dbReference type="PANTHER" id="PTHR43726">
    <property type="entry name" value="3-METHYLORNITHINE SYNTHASE"/>
    <property type="match status" value="1"/>
</dbReference>
<dbReference type="SFLD" id="SFLDF00348">
    <property type="entry name" value="FeFe_hydrogenase_maturase_(Hyd"/>
    <property type="match status" value="1"/>
</dbReference>
<protein>
    <submittedName>
        <fullName evidence="9">Iron-only hydrogenase maturation protein HydE</fullName>
    </submittedName>
</protein>
<comment type="caution">
    <text evidence="9">The sequence shown here is derived from an EMBL/GenBank/DDBJ whole genome shotgun (WGS) entry which is preliminary data.</text>
</comment>
<reference evidence="9 10" key="1">
    <citation type="submission" date="2019-03" db="EMBL/GenBank/DDBJ databases">
        <title>Genomic Encyclopedia of Type Strains, Phase IV (KMG-IV): sequencing the most valuable type-strain genomes for metagenomic binning, comparative biology and taxonomic classification.</title>
        <authorList>
            <person name="Goeker M."/>
        </authorList>
    </citation>
    <scope>NUCLEOTIDE SEQUENCE [LARGE SCALE GENOMIC DNA]</scope>
    <source>
        <strain evidence="9 10">LX-B</strain>
    </source>
</reference>
<evidence type="ECO:0000313" key="9">
    <source>
        <dbReference type="EMBL" id="TCL70702.1"/>
    </source>
</evidence>
<evidence type="ECO:0000256" key="2">
    <source>
        <dbReference type="ARBA" id="ARBA00022485"/>
    </source>
</evidence>
<dbReference type="Proteomes" id="UP000295008">
    <property type="component" value="Unassembled WGS sequence"/>
</dbReference>
<dbReference type="AlphaFoldDB" id="A0A4R1RXJ8"/>
<dbReference type="SMART" id="SM00876">
    <property type="entry name" value="BATS"/>
    <property type="match status" value="1"/>
</dbReference>
<keyword evidence="4" id="KW-0479">Metal-binding</keyword>
<dbReference type="SUPFAM" id="SSF102114">
    <property type="entry name" value="Radical SAM enzymes"/>
    <property type="match status" value="1"/>
</dbReference>
<feature type="domain" description="Radical SAM core" evidence="8">
    <location>
        <begin position="61"/>
        <end position="283"/>
    </location>
</feature>
<keyword evidence="2" id="KW-0004">4Fe-4S</keyword>
<dbReference type="GO" id="GO:0016740">
    <property type="term" value="F:transferase activity"/>
    <property type="evidence" value="ECO:0007669"/>
    <property type="project" value="TreeGrafter"/>
</dbReference>
<dbReference type="CDD" id="cd01335">
    <property type="entry name" value="Radical_SAM"/>
    <property type="match status" value="1"/>
</dbReference>
<dbReference type="InterPro" id="IPR013785">
    <property type="entry name" value="Aldolase_TIM"/>
</dbReference>
<organism evidence="9 10">
    <name type="scientific">Hydrogenispora ethanolica</name>
    <dbReference type="NCBI Taxonomy" id="1082276"/>
    <lineage>
        <taxon>Bacteria</taxon>
        <taxon>Bacillati</taxon>
        <taxon>Bacillota</taxon>
        <taxon>Hydrogenispora</taxon>
    </lineage>
</organism>
<evidence type="ECO:0000259" key="8">
    <source>
        <dbReference type="PROSITE" id="PS51918"/>
    </source>
</evidence>
<dbReference type="GO" id="GO:0042364">
    <property type="term" value="P:water-soluble vitamin biosynthetic process"/>
    <property type="evidence" value="ECO:0007669"/>
    <property type="project" value="UniProtKB-ARBA"/>
</dbReference>
<keyword evidence="3" id="KW-0949">S-adenosyl-L-methionine</keyword>
<dbReference type="InterPro" id="IPR007197">
    <property type="entry name" value="rSAM"/>
</dbReference>
<dbReference type="PROSITE" id="PS51918">
    <property type="entry name" value="RADICAL_SAM"/>
    <property type="match status" value="1"/>
</dbReference>
<dbReference type="RefSeq" id="WP_132013983.1">
    <property type="nucleotide sequence ID" value="NZ_SLUN01000009.1"/>
</dbReference>
<dbReference type="GO" id="GO:0051539">
    <property type="term" value="F:4 iron, 4 sulfur cluster binding"/>
    <property type="evidence" value="ECO:0007669"/>
    <property type="project" value="UniProtKB-KW"/>
</dbReference>
<dbReference type="SFLD" id="SFLDS00029">
    <property type="entry name" value="Radical_SAM"/>
    <property type="match status" value="1"/>
</dbReference>
<evidence type="ECO:0000313" key="10">
    <source>
        <dbReference type="Proteomes" id="UP000295008"/>
    </source>
</evidence>
<dbReference type="Pfam" id="PF04055">
    <property type="entry name" value="Radical_SAM"/>
    <property type="match status" value="1"/>
</dbReference>
<dbReference type="SFLD" id="SFLDG01082">
    <property type="entry name" value="B12-binding_domain_containing"/>
    <property type="match status" value="1"/>
</dbReference>
<dbReference type="GO" id="GO:0046872">
    <property type="term" value="F:metal ion binding"/>
    <property type="evidence" value="ECO:0007669"/>
    <property type="project" value="UniProtKB-KW"/>
</dbReference>
<dbReference type="InterPro" id="IPR058240">
    <property type="entry name" value="rSAM_sf"/>
</dbReference>
<dbReference type="OrthoDB" id="9775764at2"/>
<dbReference type="Gene3D" id="3.20.20.70">
    <property type="entry name" value="Aldolase class I"/>
    <property type="match status" value="1"/>
</dbReference>
<proteinExistence type="predicted"/>
<dbReference type="GO" id="GO:0044272">
    <property type="term" value="P:sulfur compound biosynthetic process"/>
    <property type="evidence" value="ECO:0007669"/>
    <property type="project" value="UniProtKB-ARBA"/>
</dbReference>